<keyword evidence="1" id="KW-0732">Signal</keyword>
<dbReference type="Proteomes" id="UP000290540">
    <property type="component" value="Unassembled WGS sequence"/>
</dbReference>
<evidence type="ECO:0000256" key="1">
    <source>
        <dbReference type="PIRNR" id="PIRNR029171"/>
    </source>
</evidence>
<dbReference type="Gene3D" id="3.40.50.1820">
    <property type="entry name" value="alpha/beta hydrolase"/>
    <property type="match status" value="2"/>
</dbReference>
<dbReference type="PANTHER" id="PTHR34853:SF1">
    <property type="entry name" value="LIPASE 5"/>
    <property type="match status" value="1"/>
</dbReference>
<dbReference type="Pfam" id="PF03583">
    <property type="entry name" value="LIP"/>
    <property type="match status" value="1"/>
</dbReference>
<evidence type="ECO:0000313" key="2">
    <source>
        <dbReference type="EMBL" id="RYC79585.1"/>
    </source>
</evidence>
<dbReference type="EMBL" id="MQTW01000587">
    <property type="protein sequence ID" value="RYC79585.1"/>
    <property type="molecule type" value="Genomic_DNA"/>
</dbReference>
<dbReference type="PANTHER" id="PTHR34853">
    <property type="match status" value="1"/>
</dbReference>
<feature type="chain" id="PRO_5021062083" description="Serine aminopeptidase S33 domain-containing protein" evidence="1">
    <location>
        <begin position="17"/>
        <end position="453"/>
    </location>
</feature>
<dbReference type="GO" id="GO:0016042">
    <property type="term" value="P:lipid catabolic process"/>
    <property type="evidence" value="ECO:0007669"/>
    <property type="project" value="UniProtKB-UniRule"/>
</dbReference>
<dbReference type="InterPro" id="IPR005152">
    <property type="entry name" value="Lipase_secreted"/>
</dbReference>
<dbReference type="GO" id="GO:0004806">
    <property type="term" value="F:triacylglycerol lipase activity"/>
    <property type="evidence" value="ECO:0007669"/>
    <property type="project" value="UniProtKB-UniRule"/>
</dbReference>
<dbReference type="SUPFAM" id="SSF53474">
    <property type="entry name" value="alpha/beta-Hydrolases"/>
    <property type="match status" value="1"/>
</dbReference>
<comment type="similarity">
    <text evidence="1">Belongs to the AB hydrolase superfamily. Lipase family.</text>
</comment>
<evidence type="ECO:0000313" key="3">
    <source>
        <dbReference type="Proteomes" id="UP000290540"/>
    </source>
</evidence>
<feature type="signal peptide" evidence="1">
    <location>
        <begin position="1"/>
        <end position="16"/>
    </location>
</feature>
<comment type="caution">
    <text evidence="2">The sequence shown here is derived from an EMBL/GenBank/DDBJ whole genome shotgun (WGS) entry which is preliminary data.</text>
</comment>
<dbReference type="AlphaFoldDB" id="A0A4Q2UYF0"/>
<organism evidence="2 3">
    <name type="scientific">Fusarium oxysporum f. sp. narcissi</name>
    <dbReference type="NCBI Taxonomy" id="451672"/>
    <lineage>
        <taxon>Eukaryota</taxon>
        <taxon>Fungi</taxon>
        <taxon>Dikarya</taxon>
        <taxon>Ascomycota</taxon>
        <taxon>Pezizomycotina</taxon>
        <taxon>Sordariomycetes</taxon>
        <taxon>Hypocreomycetidae</taxon>
        <taxon>Hypocreales</taxon>
        <taxon>Nectriaceae</taxon>
        <taxon>Fusarium</taxon>
        <taxon>Fusarium oxysporum species complex</taxon>
    </lineage>
</organism>
<gene>
    <name evidence="2" type="ORF">BFJ63_vAg17529</name>
</gene>
<dbReference type="PIRSF" id="PIRSF029171">
    <property type="entry name" value="Esterase_LipA"/>
    <property type="match status" value="1"/>
</dbReference>
<sequence>MRVLSTLILAAVAVHAGTSDQASNFPVSPRLASKYDCGEVCQATLVKTNAKDLEIFDTPFDFNFYATAKNFSNSKPGDVLKLSPVNPDITKVPAGVAVYKIQYTSTDLDDSSVPATGFLAFPFVRQNRPFNLVAYAHGTTGMFRGCAPSTSSALFDYNSWTPLVLAGYAIVGTDYAGLGNNYTAHKYVASKANANDIYWSAVAARKAFPRILSKEWVSIGHSQGGGASWKLSEHKLVQSEQSGYLGGVSIGPVTYLYDALLDGFSKLKDLTSEQLDNFGIVTILPSMAFALKAVFPKYSPPYFSDLLKHRIQLGQIAQLCDNALSGLVLDANLTQLIKNDDFVKDETLKKFQQLNAPAQGDKTSKPLLVIQGGNDSIVFPDITNKAYKNSCKAGNAVHLSVYPDLDHTAVVGASAPEWLQFIDKLFQHGGLIKCSKKTMVPFDAAHASKPLDT</sequence>
<name>A0A4Q2UYF0_FUSOX</name>
<reference evidence="2 3" key="1">
    <citation type="submission" date="2016-12" db="EMBL/GenBank/DDBJ databases">
        <title>Draft genome sequence of Fusarium oxysporum causing rot on Narcissus.</title>
        <authorList>
            <person name="Armitage A.D."/>
            <person name="Taylor A."/>
            <person name="Clarkson J.P."/>
            <person name="Harrison R.J."/>
            <person name="Jackson A.C."/>
        </authorList>
    </citation>
    <scope>NUCLEOTIDE SEQUENCE [LARGE SCALE GENOMIC DNA]</scope>
    <source>
        <strain evidence="2 3">N139</strain>
    </source>
</reference>
<protein>
    <recommendedName>
        <fullName evidence="4">Serine aminopeptidase S33 domain-containing protein</fullName>
    </recommendedName>
</protein>
<dbReference type="InterPro" id="IPR029058">
    <property type="entry name" value="AB_hydrolase_fold"/>
</dbReference>
<evidence type="ECO:0008006" key="4">
    <source>
        <dbReference type="Google" id="ProtNLM"/>
    </source>
</evidence>
<accession>A0A4Q2UYF0</accession>
<proteinExistence type="inferred from homology"/>